<reference evidence="3 4" key="1">
    <citation type="submission" date="2016-12" db="EMBL/GenBank/DDBJ databases">
        <title>The draft genome sequence of Actinophytocola sp. 11-183.</title>
        <authorList>
            <person name="Wang W."/>
            <person name="Yuan L."/>
        </authorList>
    </citation>
    <scope>NUCLEOTIDE SEQUENCE [LARGE SCALE GENOMIC DNA]</scope>
    <source>
        <strain evidence="3 4">11-183</strain>
    </source>
</reference>
<accession>A0A1Q8CT25</accession>
<dbReference type="RefSeq" id="WP_075125562.1">
    <property type="nucleotide sequence ID" value="NZ_MSIE01000016.1"/>
</dbReference>
<evidence type="ECO:0008006" key="5">
    <source>
        <dbReference type="Google" id="ProtNLM"/>
    </source>
</evidence>
<dbReference type="EMBL" id="MSIE01000016">
    <property type="protein sequence ID" value="OLF17511.1"/>
    <property type="molecule type" value="Genomic_DNA"/>
</dbReference>
<evidence type="ECO:0000256" key="1">
    <source>
        <dbReference type="SAM" id="MobiDB-lite"/>
    </source>
</evidence>
<evidence type="ECO:0000313" key="4">
    <source>
        <dbReference type="Proteomes" id="UP000185596"/>
    </source>
</evidence>
<protein>
    <recommendedName>
        <fullName evidence="5">DUF4352 domain-containing protein</fullName>
    </recommendedName>
</protein>
<name>A0A1Q8CT25_9PSEU</name>
<dbReference type="Proteomes" id="UP000185596">
    <property type="component" value="Unassembled WGS sequence"/>
</dbReference>
<feature type="signal peptide" evidence="2">
    <location>
        <begin position="1"/>
        <end position="24"/>
    </location>
</feature>
<dbReference type="PROSITE" id="PS51257">
    <property type="entry name" value="PROKAR_LIPOPROTEIN"/>
    <property type="match status" value="1"/>
</dbReference>
<feature type="region of interest" description="Disordered" evidence="1">
    <location>
        <begin position="24"/>
        <end position="47"/>
    </location>
</feature>
<dbReference type="OrthoDB" id="3686846at2"/>
<proteinExistence type="predicted"/>
<feature type="chain" id="PRO_5038620471" description="DUF4352 domain-containing protein" evidence="2">
    <location>
        <begin position="25"/>
        <end position="174"/>
    </location>
</feature>
<dbReference type="AlphaFoldDB" id="A0A1Q8CT25"/>
<gene>
    <name evidence="3" type="ORF">BU204_11310</name>
</gene>
<dbReference type="STRING" id="1912961.BU204_11310"/>
<sequence>MVIARLAVAACALLVLVGCGIGHSSEASRPQQTATPSAAAERTEYRADGTRKSIGDGVVLTISAPKSFTPTDTAYPRAKRAVAFELVIDNGSTIAYRPASLSFTATVEGAAAEQVIDSTQGYTGTSGATDEVAPSQSLRIAVAFAVGDRPCRMRMAVQPEADSATPILLYDGTV</sequence>
<feature type="compositionally biased region" description="Polar residues" evidence="1">
    <location>
        <begin position="25"/>
        <end position="36"/>
    </location>
</feature>
<keyword evidence="2" id="KW-0732">Signal</keyword>
<organism evidence="3 4">
    <name type="scientific">Actinophytocola xanthii</name>
    <dbReference type="NCBI Taxonomy" id="1912961"/>
    <lineage>
        <taxon>Bacteria</taxon>
        <taxon>Bacillati</taxon>
        <taxon>Actinomycetota</taxon>
        <taxon>Actinomycetes</taxon>
        <taxon>Pseudonocardiales</taxon>
        <taxon>Pseudonocardiaceae</taxon>
    </lineage>
</organism>
<keyword evidence="4" id="KW-1185">Reference proteome</keyword>
<comment type="caution">
    <text evidence="3">The sequence shown here is derived from an EMBL/GenBank/DDBJ whole genome shotgun (WGS) entry which is preliminary data.</text>
</comment>
<evidence type="ECO:0000256" key="2">
    <source>
        <dbReference type="SAM" id="SignalP"/>
    </source>
</evidence>
<evidence type="ECO:0000313" key="3">
    <source>
        <dbReference type="EMBL" id="OLF17511.1"/>
    </source>
</evidence>